<organism evidence="2 3">
    <name type="scientific">Symbiodinium microadriaticum</name>
    <name type="common">Dinoflagellate</name>
    <name type="synonym">Zooxanthella microadriatica</name>
    <dbReference type="NCBI Taxonomy" id="2951"/>
    <lineage>
        <taxon>Eukaryota</taxon>
        <taxon>Sar</taxon>
        <taxon>Alveolata</taxon>
        <taxon>Dinophyceae</taxon>
        <taxon>Suessiales</taxon>
        <taxon>Symbiodiniaceae</taxon>
        <taxon>Symbiodinium</taxon>
    </lineage>
</organism>
<feature type="region of interest" description="Disordered" evidence="1">
    <location>
        <begin position="97"/>
        <end position="129"/>
    </location>
</feature>
<evidence type="ECO:0000256" key="1">
    <source>
        <dbReference type="SAM" id="MobiDB-lite"/>
    </source>
</evidence>
<proteinExistence type="predicted"/>
<accession>A0A1Q9CND2</accession>
<protein>
    <submittedName>
        <fullName evidence="2">Uncharacterized protein</fullName>
    </submittedName>
</protein>
<feature type="compositionally biased region" description="Basic and acidic residues" evidence="1">
    <location>
        <begin position="167"/>
        <end position="176"/>
    </location>
</feature>
<gene>
    <name evidence="2" type="ORF">AK812_SmicGene34684</name>
</gene>
<dbReference type="Proteomes" id="UP000186817">
    <property type="component" value="Unassembled WGS sequence"/>
</dbReference>
<feature type="region of interest" description="Disordered" evidence="1">
    <location>
        <begin position="141"/>
        <end position="206"/>
    </location>
</feature>
<dbReference type="OrthoDB" id="425863at2759"/>
<sequence>MSSYHGEHTGTFTYCVCEIVLMRHGRSVDALMSANLSRLLDELARDLMTQIAAATANFVDAVGQASNVEIQALLFGVLGARGEGSQIRRRIRAGVMSKKVAGKRLPRSLSSKSLPASGKEEGGTPDPKHFLLTTARKSLENVLEGAVDTPTDKDTRNLKKSKKDAKSKKDEKDKDKKKSKKKKKKSTSESSSSDSSQQEASDEVASDDMLAEAASLFGLRQKDLLRGASVTRLDDLSARQLAYVVSGCTSALPAADVLDLGGQLESHQVDRLLRARKTKQREEENEASVKVGIPVIARVGTGKQLNALPLTNCQKQSWNSRNFEKILTDTVQKLSQEASKELQDCLLGNESKRKAVTEEPARHKRMNRGGLKPPASPEEESQEEAEEDAESKPKTRGSGRHAKDGEDGDDDDDDEDDDDEDADLFAGPFNCQTPAKSKGLGLLDNLTPKQQKLAESFEPGLRKTFPEEFSRSDFVWFMQILNKEEIHSLLTAMDVCQLEGDLSDHLGESEQEYKRMSLRGKRLLSAWQKKVLALQAFGMAERTWIEERIRELTQTQPESRDVLRKKIQGKIEFVDACIQHGCQNTGVLYRLLTDKDAVQSFRARCCELGLLLRPQLFPAEDQSPEAPEQKQQQQAAEAEATSTSAGSPEKVGVGLQVRGCKPPLQQAALDCLVRVRNYEVQLDSLSDFLDFTNLTQRWNYTKLFTKGQQKMQTGIKLHVLTWFLLRVPFQDSFQDISYSRLQRRLIHRLSQAAEKCFPTVLVPELPVLQADHKMHPAKKGGGLVAATPDQCLLNMDLKGVLPVHYSRTIADFYFRYLRKTSEVLGQEISKMTLKSLSILCVWLPVLCCNDFAAVGTLQKLAPLHFSEEQLLAVHNCIQHVGFSFDQIWPEEGLRPIDPLIETRLSHEFEGETRTYVHNAITKECHWEPLNGEHYRLVLAPDEGSSLFTGFMFLASKGAAIGFNRDERNGLTPTENEDEDFENVVGILSKLVKPPGFPCPFPSYKAGVNPFHILSKQTDVEAPESNFEKVLRVDFSRDEVTAETLVQQVFAYLSCCFELLEYASYHRSSLERRICNEKKVTPATPELTERKHIRLEDILKPFPTTKGESPVDASDHFWVASCFQRGQLPPASKENRCATQGQAKRTIEDSFRKPEDSTKVEIFQYTFHVADAAMAAKTGSILIRRAPDSWSLLVFLFRTERILTITSAALSELLNLEGLRLPKNAAKAAKIRKLMESAAVVANTDQIFRDRMEAQLLHQEQKKSKRKAETADEQDEEGDAEQAEQDIDPACAACEQLLAELEKEDEADLEVEGPVARALQH</sequence>
<keyword evidence="3" id="KW-1185">Reference proteome</keyword>
<feature type="compositionally biased region" description="Acidic residues" evidence="1">
    <location>
        <begin position="406"/>
        <end position="423"/>
    </location>
</feature>
<feature type="compositionally biased region" description="Low complexity" evidence="1">
    <location>
        <begin position="624"/>
        <end position="649"/>
    </location>
</feature>
<feature type="compositionally biased region" description="Basic and acidic residues" evidence="1">
    <location>
        <begin position="1257"/>
        <end position="1269"/>
    </location>
</feature>
<evidence type="ECO:0000313" key="3">
    <source>
        <dbReference type="Proteomes" id="UP000186817"/>
    </source>
</evidence>
<feature type="compositionally biased region" description="Basic and acidic residues" evidence="1">
    <location>
        <begin position="351"/>
        <end position="361"/>
    </location>
</feature>
<feature type="compositionally biased region" description="Acidic residues" evidence="1">
    <location>
        <begin position="377"/>
        <end position="389"/>
    </location>
</feature>
<evidence type="ECO:0000313" key="2">
    <source>
        <dbReference type="EMBL" id="OLP84438.1"/>
    </source>
</evidence>
<feature type="compositionally biased region" description="Basic and acidic residues" evidence="1">
    <location>
        <begin position="118"/>
        <end position="129"/>
    </location>
</feature>
<reference evidence="2 3" key="1">
    <citation type="submission" date="2016-02" db="EMBL/GenBank/DDBJ databases">
        <title>Genome analysis of coral dinoflagellate symbionts highlights evolutionary adaptations to a symbiotic lifestyle.</title>
        <authorList>
            <person name="Aranda M."/>
            <person name="Li Y."/>
            <person name="Liew Y.J."/>
            <person name="Baumgarten S."/>
            <person name="Simakov O."/>
            <person name="Wilson M."/>
            <person name="Piel J."/>
            <person name="Ashoor H."/>
            <person name="Bougouffa S."/>
            <person name="Bajic V.B."/>
            <person name="Ryu T."/>
            <person name="Ravasi T."/>
            <person name="Bayer T."/>
            <person name="Micklem G."/>
            <person name="Kim H."/>
            <person name="Bhak J."/>
            <person name="Lajeunesse T.C."/>
            <person name="Voolstra C.R."/>
        </authorList>
    </citation>
    <scope>NUCLEOTIDE SEQUENCE [LARGE SCALE GENOMIC DNA]</scope>
    <source>
        <strain evidence="2 3">CCMP2467</strain>
    </source>
</reference>
<feature type="region of interest" description="Disordered" evidence="1">
    <location>
        <begin position="351"/>
        <end position="431"/>
    </location>
</feature>
<feature type="region of interest" description="Disordered" evidence="1">
    <location>
        <begin position="621"/>
        <end position="650"/>
    </location>
</feature>
<name>A0A1Q9CND2_SYMMI</name>
<feature type="compositionally biased region" description="Acidic residues" evidence="1">
    <location>
        <begin position="1270"/>
        <end position="1286"/>
    </location>
</feature>
<feature type="region of interest" description="Disordered" evidence="1">
    <location>
        <begin position="1257"/>
        <end position="1286"/>
    </location>
</feature>
<dbReference type="EMBL" id="LSRX01001042">
    <property type="protein sequence ID" value="OLP84438.1"/>
    <property type="molecule type" value="Genomic_DNA"/>
</dbReference>
<feature type="compositionally biased region" description="Low complexity" evidence="1">
    <location>
        <begin position="188"/>
        <end position="199"/>
    </location>
</feature>
<comment type="caution">
    <text evidence="2">The sequence shown here is derived from an EMBL/GenBank/DDBJ whole genome shotgun (WGS) entry which is preliminary data.</text>
</comment>